<comment type="caution">
    <text evidence="1">The sequence shown here is derived from an EMBL/GenBank/DDBJ whole genome shotgun (WGS) entry which is preliminary data.</text>
</comment>
<dbReference type="SUPFAM" id="SSF89796">
    <property type="entry name" value="CoA-transferase family III (CaiB/BaiF)"/>
    <property type="match status" value="1"/>
</dbReference>
<gene>
    <name evidence="1" type="ORF">EJ913_30095</name>
</gene>
<evidence type="ECO:0000313" key="1">
    <source>
        <dbReference type="EMBL" id="RUQ61031.1"/>
    </source>
</evidence>
<dbReference type="InterPro" id="IPR050509">
    <property type="entry name" value="CoA-transferase_III"/>
</dbReference>
<dbReference type="Proteomes" id="UP000280346">
    <property type="component" value="Unassembled WGS sequence"/>
</dbReference>
<dbReference type="GO" id="GO:0016740">
    <property type="term" value="F:transferase activity"/>
    <property type="evidence" value="ECO:0007669"/>
    <property type="project" value="UniProtKB-KW"/>
</dbReference>
<dbReference type="AlphaFoldDB" id="A0A3S0WHX3"/>
<proteinExistence type="predicted"/>
<reference evidence="1 2" key="1">
    <citation type="submission" date="2018-12" db="EMBL/GenBank/DDBJ databases">
        <authorList>
            <person name="Yang Y."/>
        </authorList>
    </citation>
    <scope>NUCLEOTIDE SEQUENCE [LARGE SCALE GENOMIC DNA]</scope>
    <source>
        <strain evidence="1 2">GSF71</strain>
    </source>
</reference>
<sequence length="372" mass="39441">MMRPLDGIRVLDFSTLLPGPLATLMLVEAGAEVIKIERPGRGDEMRSYEPKFGADAVNFGLLNRGKRSIALDLKELGAVERLMPLIRSADVIVEQYRPGVMDRLGLGYEALSAINPGLIYCSITGYGQSGPKAAEAGHDLNYVAETGMLSLAAGSDGAPVLPAALVADVGGGTYPAVVNILMALLERNRTGKGCHLDIAMADGMFTFLYWAMGNGLAEGRWPVPGGDLVTGGTPRYQMYRTADGRFLAAAPLEDKFWATFCAIIGLPEEFRDDSKDPIGTKQAVAELIAGKDSTHWRAAFAGKDVCCVVMSSVEEALANPHFRERGLFARSLTGPDGRTITALPTPLAAGLRADAPEVGYPALGEANGLLDG</sequence>
<dbReference type="PANTHER" id="PTHR48228">
    <property type="entry name" value="SUCCINYL-COA--D-CITRAMALATE COA-TRANSFERASE"/>
    <property type="match status" value="1"/>
</dbReference>
<accession>A0A3S0WHX3</accession>
<dbReference type="EMBL" id="RZIJ01000048">
    <property type="protein sequence ID" value="RUQ61031.1"/>
    <property type="molecule type" value="Genomic_DNA"/>
</dbReference>
<dbReference type="Pfam" id="PF02515">
    <property type="entry name" value="CoA_transf_3"/>
    <property type="match status" value="1"/>
</dbReference>
<name>A0A3S0WHX3_9PROT</name>
<protein>
    <submittedName>
        <fullName evidence="1">CoA transferase</fullName>
    </submittedName>
</protein>
<keyword evidence="2" id="KW-1185">Reference proteome</keyword>
<evidence type="ECO:0000313" key="2">
    <source>
        <dbReference type="Proteomes" id="UP000280346"/>
    </source>
</evidence>
<dbReference type="Gene3D" id="3.40.50.10540">
    <property type="entry name" value="Crotonobetainyl-coa:carnitine coa-transferase, domain 1"/>
    <property type="match status" value="1"/>
</dbReference>
<organism evidence="1 2">
    <name type="scientific">Azospirillum doebereinerae</name>
    <dbReference type="NCBI Taxonomy" id="92933"/>
    <lineage>
        <taxon>Bacteria</taxon>
        <taxon>Pseudomonadati</taxon>
        <taxon>Pseudomonadota</taxon>
        <taxon>Alphaproteobacteria</taxon>
        <taxon>Rhodospirillales</taxon>
        <taxon>Azospirillaceae</taxon>
        <taxon>Azospirillum</taxon>
    </lineage>
</organism>
<dbReference type="PANTHER" id="PTHR48228:SF5">
    <property type="entry name" value="ALPHA-METHYLACYL-COA RACEMASE"/>
    <property type="match status" value="1"/>
</dbReference>
<keyword evidence="1" id="KW-0808">Transferase</keyword>
<dbReference type="InterPro" id="IPR023606">
    <property type="entry name" value="CoA-Trfase_III_dom_1_sf"/>
</dbReference>
<dbReference type="Gene3D" id="3.30.1540.10">
    <property type="entry name" value="formyl-coa transferase, domain 3"/>
    <property type="match status" value="1"/>
</dbReference>
<dbReference type="InterPro" id="IPR044855">
    <property type="entry name" value="CoA-Trfase_III_dom3_sf"/>
</dbReference>
<dbReference type="OrthoDB" id="9781472at2"/>
<dbReference type="InterPro" id="IPR003673">
    <property type="entry name" value="CoA-Trfase_fam_III"/>
</dbReference>